<dbReference type="EMBL" id="JADEZV010000005">
    <property type="protein sequence ID" value="MBE9391661.1"/>
    <property type="molecule type" value="Genomic_DNA"/>
</dbReference>
<dbReference type="OMA" id="YNEDWMR"/>
<dbReference type="GO" id="GO:1903457">
    <property type="term" value="P:lactate catabolic process"/>
    <property type="evidence" value="ECO:0007669"/>
    <property type="project" value="TreeGrafter"/>
</dbReference>
<accession>A0A2J6N8S3</accession>
<keyword evidence="4" id="KW-0274">FAD</keyword>
<dbReference type="AlphaFoldDB" id="A0A2J6N8S3"/>
<dbReference type="InterPro" id="IPR016164">
    <property type="entry name" value="FAD-linked_Oxase-like_C"/>
</dbReference>
<keyword evidence="5" id="KW-0809">Transit peptide</keyword>
<protein>
    <recommendedName>
        <fullName evidence="7">D-lactate dehydrogenase (cytochrome)</fullName>
        <ecNumber evidence="7">1.1.2.4</ecNumber>
    </recommendedName>
</protein>
<dbReference type="Gene3D" id="3.30.70.2740">
    <property type="match status" value="1"/>
</dbReference>
<comment type="cofactor">
    <cofactor evidence="1">
        <name>FAD</name>
        <dbReference type="ChEBI" id="CHEBI:57692"/>
    </cofactor>
</comment>
<evidence type="ECO:0000313" key="12">
    <source>
        <dbReference type="Proteomes" id="UP000237153"/>
    </source>
</evidence>
<dbReference type="GO" id="GO:0071949">
    <property type="term" value="F:FAD binding"/>
    <property type="evidence" value="ECO:0007669"/>
    <property type="project" value="InterPro"/>
</dbReference>
<reference evidence="10" key="3">
    <citation type="submission" date="2020-10" db="EMBL/GenBank/DDBJ databases">
        <title>Fervidococcus fontis strain 3639Fd - the first crenarchaeon capable of growth on lipids.</title>
        <authorList>
            <person name="Kochetkova T.V."/>
            <person name="Elcheninov A.G."/>
            <person name="Toschakov S.V."/>
            <person name="Kublanov I.V."/>
        </authorList>
    </citation>
    <scope>NUCLEOTIDE SEQUENCE</scope>
    <source>
        <strain evidence="10">3639Fd</strain>
    </source>
</reference>
<dbReference type="SUPFAM" id="SSF55103">
    <property type="entry name" value="FAD-linked oxidases, C-terminal domain"/>
    <property type="match status" value="1"/>
</dbReference>
<dbReference type="RefSeq" id="WP_014557561.1">
    <property type="nucleotide sequence ID" value="NZ_DSFH01000062.1"/>
</dbReference>
<dbReference type="Gene3D" id="1.10.45.10">
    <property type="entry name" value="Vanillyl-alcohol Oxidase, Chain A, domain 4"/>
    <property type="match status" value="1"/>
</dbReference>
<reference evidence="9" key="2">
    <citation type="journal article" date="2020" name="mSystems">
        <title>Genome- and Community-Level Interaction Insights into Carbon Utilization and Element Cycling Functions of Hydrothermarchaeota in Hydrothermal Sediment.</title>
        <authorList>
            <person name="Zhou Z."/>
            <person name="Liu Y."/>
            <person name="Xu W."/>
            <person name="Pan J."/>
            <person name="Luo Z.H."/>
            <person name="Li M."/>
        </authorList>
    </citation>
    <scope>NUCLEOTIDE SEQUENCE [LARGE SCALE GENOMIC DNA]</scope>
    <source>
        <strain evidence="9">SpSt-1261</strain>
    </source>
</reference>
<dbReference type="InterPro" id="IPR016171">
    <property type="entry name" value="Vanillyl_alc_oxidase_C-sub2"/>
</dbReference>
<dbReference type="InterPro" id="IPR016166">
    <property type="entry name" value="FAD-bd_PCMH"/>
</dbReference>
<feature type="domain" description="FAD-binding PCMH-type" evidence="8">
    <location>
        <begin position="38"/>
        <end position="219"/>
    </location>
</feature>
<dbReference type="Proteomes" id="UP000886076">
    <property type="component" value="Unassembled WGS sequence"/>
</dbReference>
<keyword evidence="6" id="KW-0560">Oxidoreductase</keyword>
<evidence type="ECO:0000256" key="4">
    <source>
        <dbReference type="ARBA" id="ARBA00022827"/>
    </source>
</evidence>
<evidence type="ECO:0000256" key="6">
    <source>
        <dbReference type="ARBA" id="ARBA00023002"/>
    </source>
</evidence>
<dbReference type="Pfam" id="PF02913">
    <property type="entry name" value="FAD-oxidase_C"/>
    <property type="match status" value="1"/>
</dbReference>
<comment type="caution">
    <text evidence="11">The sequence shown here is derived from an EMBL/GenBank/DDBJ whole genome shotgun (WGS) entry which is preliminary data.</text>
</comment>
<dbReference type="InterPro" id="IPR036318">
    <property type="entry name" value="FAD-bd_PCMH-like_sf"/>
</dbReference>
<dbReference type="SUPFAM" id="SSF56176">
    <property type="entry name" value="FAD-binding/transporter-associated domain-like"/>
    <property type="match status" value="1"/>
</dbReference>
<dbReference type="Gene3D" id="3.30.465.10">
    <property type="match status" value="1"/>
</dbReference>
<gene>
    <name evidence="11" type="ORF">C0188_00255</name>
    <name evidence="9" type="ORF">ENO39_04930</name>
    <name evidence="10" type="ORF">IOK49_06235</name>
</gene>
<name>A0A2J6N8S3_9CREN</name>
<reference evidence="11 12" key="1">
    <citation type="submission" date="2018-01" db="EMBL/GenBank/DDBJ databases">
        <title>Metagenomic assembled genomes from two thermal pools in the Uzon Caldera, Kamchatka, Russia.</title>
        <authorList>
            <person name="Wilkins L."/>
            <person name="Ettinger C."/>
        </authorList>
    </citation>
    <scope>NUCLEOTIDE SEQUENCE [LARGE SCALE GENOMIC DNA]</scope>
    <source>
        <strain evidence="11">ZAV-06</strain>
    </source>
</reference>
<dbReference type="GO" id="GO:0008720">
    <property type="term" value="F:D-lactate dehydrogenase (NAD+) activity"/>
    <property type="evidence" value="ECO:0007669"/>
    <property type="project" value="TreeGrafter"/>
</dbReference>
<sequence length="478" mass="52950">MLKSKKTIAKDLSSIVSDGNVITDESTIKVYAKNASHMEGNAIAVVFPNNTEEVSEIVKYCYKNNIKIYPQASASELTGSSLPREDGVIVSFERMNKIKNINILDSYVVVEPGVRLYDLNLELSIYGFMFPIDPASIKIATVGGAINTGAGGMRGVKYGTMKDWVNELEIVIPNEYGTILKIGCKTSKCRQGYDLVRLIVGSEGTLALVTEATLKITPLPENVITLAAFFDDIEGLVNALLEIKKNKLDILIMEFVDDKSVELTLKVLKINIAGNGHYFVTSIITSPESSERVLSLVENILKRNGAKNVYKAKTLDEAESEGIFDIRRNYDIGLRDLVVKMRKNPASKIIDYNEDISVPPSKLPEAVRRIREIEKRYGLPLTLAGHVGDGNLHPVIKIEEKNIEQIETYEKMKSEILKAVIELGGTVSSEHGIGLDKKKDLIMELKSKNSVKAIDIMKSIKQTFDPKNILNPGKIFEV</sequence>
<dbReference type="FunFam" id="1.10.45.10:FF:000001">
    <property type="entry name" value="D-lactate dehydrogenase mitochondrial"/>
    <property type="match status" value="1"/>
</dbReference>
<organism evidence="11 12">
    <name type="scientific">Fervidicoccus fontis</name>
    <dbReference type="NCBI Taxonomy" id="683846"/>
    <lineage>
        <taxon>Archaea</taxon>
        <taxon>Thermoproteota</taxon>
        <taxon>Thermoprotei</taxon>
        <taxon>Fervidicoccales</taxon>
        <taxon>Fervidicoccaceae</taxon>
        <taxon>Fervidicoccus</taxon>
    </lineage>
</organism>
<dbReference type="FunFam" id="3.30.70.2740:FF:000001">
    <property type="entry name" value="D-lactate dehydrogenase mitochondrial"/>
    <property type="match status" value="1"/>
</dbReference>
<dbReference type="InterPro" id="IPR016169">
    <property type="entry name" value="FAD-bd_PCMH_sub2"/>
</dbReference>
<keyword evidence="3" id="KW-0285">Flavoprotein</keyword>
<evidence type="ECO:0000256" key="7">
    <source>
        <dbReference type="ARBA" id="ARBA00038897"/>
    </source>
</evidence>
<dbReference type="EMBL" id="PNIM01000001">
    <property type="protein sequence ID" value="PMB76090.1"/>
    <property type="molecule type" value="Genomic_DNA"/>
</dbReference>
<dbReference type="GO" id="GO:0004458">
    <property type="term" value="F:D-lactate dehydrogenase (cytochrome) activity"/>
    <property type="evidence" value="ECO:0007669"/>
    <property type="project" value="UniProtKB-EC"/>
</dbReference>
<dbReference type="InterPro" id="IPR006094">
    <property type="entry name" value="Oxid_FAD_bind_N"/>
</dbReference>
<evidence type="ECO:0000313" key="9">
    <source>
        <dbReference type="EMBL" id="HEW64379.1"/>
    </source>
</evidence>
<evidence type="ECO:0000313" key="10">
    <source>
        <dbReference type="EMBL" id="MBE9391661.1"/>
    </source>
</evidence>
<proteinExistence type="inferred from homology"/>
<dbReference type="EMBL" id="DSFH01000062">
    <property type="protein sequence ID" value="HEW64379.1"/>
    <property type="molecule type" value="Genomic_DNA"/>
</dbReference>
<dbReference type="PROSITE" id="PS51387">
    <property type="entry name" value="FAD_PCMH"/>
    <property type="match status" value="1"/>
</dbReference>
<dbReference type="Proteomes" id="UP000237153">
    <property type="component" value="Unassembled WGS sequence"/>
</dbReference>
<evidence type="ECO:0000256" key="1">
    <source>
        <dbReference type="ARBA" id="ARBA00001974"/>
    </source>
</evidence>
<comment type="similarity">
    <text evidence="2">Belongs to the FAD-binding oxidoreductase/transferase type 4 family.</text>
</comment>
<evidence type="ECO:0000256" key="3">
    <source>
        <dbReference type="ARBA" id="ARBA00022630"/>
    </source>
</evidence>
<dbReference type="PANTHER" id="PTHR11748">
    <property type="entry name" value="D-LACTATE DEHYDROGENASE"/>
    <property type="match status" value="1"/>
</dbReference>
<evidence type="ECO:0000256" key="5">
    <source>
        <dbReference type="ARBA" id="ARBA00022946"/>
    </source>
</evidence>
<evidence type="ECO:0000256" key="2">
    <source>
        <dbReference type="ARBA" id="ARBA00008000"/>
    </source>
</evidence>
<evidence type="ECO:0000259" key="8">
    <source>
        <dbReference type="PROSITE" id="PS51387"/>
    </source>
</evidence>
<dbReference type="InterPro" id="IPR004113">
    <property type="entry name" value="FAD-bd_oxidored_4_C"/>
</dbReference>
<evidence type="ECO:0000313" key="11">
    <source>
        <dbReference type="EMBL" id="PMB76090.1"/>
    </source>
</evidence>
<dbReference type="Pfam" id="PF01565">
    <property type="entry name" value="FAD_binding_4"/>
    <property type="match status" value="1"/>
</dbReference>
<dbReference type="Proteomes" id="UP000652307">
    <property type="component" value="Unassembled WGS sequence"/>
</dbReference>
<dbReference type="PANTHER" id="PTHR11748:SF111">
    <property type="entry name" value="D-LACTATE DEHYDROGENASE, MITOCHONDRIAL-RELATED"/>
    <property type="match status" value="1"/>
</dbReference>
<dbReference type="EC" id="1.1.2.4" evidence="7"/>
<dbReference type="GeneID" id="12449494"/>